<evidence type="ECO:0000256" key="1">
    <source>
        <dbReference type="SAM" id="Coils"/>
    </source>
</evidence>
<sequence>MSHATPAADRGLPMTDGYRPPPGWEAAASLQEELFLRRVVEVLDRRLEEMEARTRAESIALRQETEQRIDAWKSRWRRRLGGGLAFIGAVNLAGAWKAYTYVTTQGAALRAEAARVHLLSDSVAAFQASAKHDVEDIQSHLREAAEQAEGARRERQDQERATIDMMNGLSSAYRDMVSSSQAGVQSALNRTADLTRSVDTLSHHLGDTRVASGHVLDSMRTLGNSIAANVDSLRGQVQGVWNVVLRQQPGVWQRIGLSGLEANVRVIHRGGKRVSMQIREPNVSASSIWETTELSYAGPDSVRWKCFWGKRHRYALGILWGIKQHQSIVFWKPNPYPDLVQVQLAVADGEPPPGAEAPHCPR</sequence>
<gene>
    <name evidence="2" type="ORF">J421_0992</name>
</gene>
<dbReference type="HOGENOM" id="CLU_764520_0_0_0"/>
<keyword evidence="3" id="KW-1185">Reference proteome</keyword>
<evidence type="ECO:0000313" key="3">
    <source>
        <dbReference type="Proteomes" id="UP000019151"/>
    </source>
</evidence>
<reference evidence="2 3" key="1">
    <citation type="journal article" date="2014" name="Genome Announc.">
        <title>Genome Sequence and Methylome of Soil Bacterium Gemmatirosa kalamazoonensis KBS708T, a Member of the Rarely Cultivated Gemmatimonadetes Phylum.</title>
        <authorList>
            <person name="Debruyn J.M."/>
            <person name="Radosevich M."/>
            <person name="Wommack K.E."/>
            <person name="Polson S.W."/>
            <person name="Hauser L.J."/>
            <person name="Fawaz M.N."/>
            <person name="Korlach J."/>
            <person name="Tsai Y.C."/>
        </authorList>
    </citation>
    <scope>NUCLEOTIDE SEQUENCE [LARGE SCALE GENOMIC DNA]</scope>
    <source>
        <strain evidence="2 3">KBS708</strain>
    </source>
</reference>
<evidence type="ECO:0000313" key="2">
    <source>
        <dbReference type="EMBL" id="AHG88529.1"/>
    </source>
</evidence>
<dbReference type="InParanoid" id="W0RBP2"/>
<accession>W0RBP2</accession>
<dbReference type="Proteomes" id="UP000019151">
    <property type="component" value="Chromosome"/>
</dbReference>
<organism evidence="2 3">
    <name type="scientific">Gemmatirosa kalamazoonensis</name>
    <dbReference type="NCBI Taxonomy" id="861299"/>
    <lineage>
        <taxon>Bacteria</taxon>
        <taxon>Pseudomonadati</taxon>
        <taxon>Gemmatimonadota</taxon>
        <taxon>Gemmatimonadia</taxon>
        <taxon>Gemmatimonadales</taxon>
        <taxon>Gemmatimonadaceae</taxon>
        <taxon>Gemmatirosa</taxon>
    </lineage>
</organism>
<dbReference type="KEGG" id="gba:J421_0992"/>
<dbReference type="RefSeq" id="WP_025410062.1">
    <property type="nucleotide sequence ID" value="NZ_CP007128.1"/>
</dbReference>
<name>W0RBP2_9BACT</name>
<proteinExistence type="predicted"/>
<protein>
    <submittedName>
        <fullName evidence="2">Uncharacterized protein</fullName>
    </submittedName>
</protein>
<dbReference type="AlphaFoldDB" id="W0RBP2"/>
<feature type="coiled-coil region" evidence="1">
    <location>
        <begin position="134"/>
        <end position="161"/>
    </location>
</feature>
<keyword evidence="1" id="KW-0175">Coiled coil</keyword>
<dbReference type="EMBL" id="CP007128">
    <property type="protein sequence ID" value="AHG88529.1"/>
    <property type="molecule type" value="Genomic_DNA"/>
</dbReference>